<evidence type="ECO:0000256" key="2">
    <source>
        <dbReference type="ARBA" id="ARBA00022692"/>
    </source>
</evidence>
<evidence type="ECO:0000313" key="8">
    <source>
        <dbReference type="EMBL" id="NEE01642.1"/>
    </source>
</evidence>
<gene>
    <name evidence="8" type="ORF">G1H10_15825</name>
</gene>
<evidence type="ECO:0000256" key="5">
    <source>
        <dbReference type="RuleBase" id="RU363032"/>
    </source>
</evidence>
<dbReference type="InterPro" id="IPR035906">
    <property type="entry name" value="MetI-like_sf"/>
</dbReference>
<dbReference type="PANTHER" id="PTHR43839">
    <property type="entry name" value="OPPC IN A BINDING PROTEIN-DEPENDENT TRANSPORT SYSTEM"/>
    <property type="match status" value="1"/>
</dbReference>
<evidence type="ECO:0000256" key="1">
    <source>
        <dbReference type="ARBA" id="ARBA00004141"/>
    </source>
</evidence>
<reference evidence="8 9" key="1">
    <citation type="submission" date="2020-02" db="EMBL/GenBank/DDBJ databases">
        <authorList>
            <person name="Li X.-J."/>
            <person name="Han X.-M."/>
        </authorList>
    </citation>
    <scope>NUCLEOTIDE SEQUENCE [LARGE SCALE GENOMIC DNA]</scope>
    <source>
        <strain evidence="8 9">CCTCC AB 2017055</strain>
    </source>
</reference>
<dbReference type="PROSITE" id="PS50928">
    <property type="entry name" value="ABC_TM1"/>
    <property type="match status" value="1"/>
</dbReference>
<dbReference type="InterPro" id="IPR000515">
    <property type="entry name" value="MetI-like"/>
</dbReference>
<feature type="transmembrane region" description="Helical" evidence="5">
    <location>
        <begin position="257"/>
        <end position="276"/>
    </location>
</feature>
<feature type="transmembrane region" description="Helical" evidence="5">
    <location>
        <begin position="60"/>
        <end position="82"/>
    </location>
</feature>
<dbReference type="Gene3D" id="1.10.3720.10">
    <property type="entry name" value="MetI-like"/>
    <property type="match status" value="1"/>
</dbReference>
<feature type="transmembrane region" description="Helical" evidence="5">
    <location>
        <begin position="230"/>
        <end position="251"/>
    </location>
</feature>
<comment type="caution">
    <text evidence="8">The sequence shown here is derived from an EMBL/GenBank/DDBJ whole genome shotgun (WGS) entry which is preliminary data.</text>
</comment>
<protein>
    <submittedName>
        <fullName evidence="8">ABC transporter permease</fullName>
    </submittedName>
</protein>
<name>A0A6L9SAP1_9ACTN</name>
<keyword evidence="9" id="KW-1185">Reference proteome</keyword>
<keyword evidence="5" id="KW-0813">Transport</keyword>
<accession>A0A6L9SAP1</accession>
<evidence type="ECO:0000256" key="3">
    <source>
        <dbReference type="ARBA" id="ARBA00022989"/>
    </source>
</evidence>
<keyword evidence="2 5" id="KW-0812">Transmembrane</keyword>
<comment type="subcellular location">
    <subcellularLocation>
        <location evidence="5">Cell membrane</location>
        <topology evidence="5">Multi-pass membrane protein</topology>
    </subcellularLocation>
    <subcellularLocation>
        <location evidence="1">Membrane</location>
        <topology evidence="1">Multi-pass membrane protein</topology>
    </subcellularLocation>
</comment>
<proteinExistence type="inferred from homology"/>
<feature type="compositionally biased region" description="Low complexity" evidence="6">
    <location>
        <begin position="1"/>
        <end position="27"/>
    </location>
</feature>
<dbReference type="GO" id="GO:0055085">
    <property type="term" value="P:transmembrane transport"/>
    <property type="evidence" value="ECO:0007669"/>
    <property type="project" value="InterPro"/>
</dbReference>
<dbReference type="GO" id="GO:0005886">
    <property type="term" value="C:plasma membrane"/>
    <property type="evidence" value="ECO:0007669"/>
    <property type="project" value="UniProtKB-SubCell"/>
</dbReference>
<comment type="similarity">
    <text evidence="5">Belongs to the binding-protein-dependent transport system permease family.</text>
</comment>
<evidence type="ECO:0000259" key="7">
    <source>
        <dbReference type="PROSITE" id="PS50928"/>
    </source>
</evidence>
<evidence type="ECO:0000256" key="4">
    <source>
        <dbReference type="ARBA" id="ARBA00023136"/>
    </source>
</evidence>
<dbReference type="CDD" id="cd06261">
    <property type="entry name" value="TM_PBP2"/>
    <property type="match status" value="1"/>
</dbReference>
<organism evidence="8 9">
    <name type="scientific">Phytoactinopolyspora halotolerans</name>
    <dbReference type="NCBI Taxonomy" id="1981512"/>
    <lineage>
        <taxon>Bacteria</taxon>
        <taxon>Bacillati</taxon>
        <taxon>Actinomycetota</taxon>
        <taxon>Actinomycetes</taxon>
        <taxon>Jiangellales</taxon>
        <taxon>Jiangellaceae</taxon>
        <taxon>Phytoactinopolyspora</taxon>
    </lineage>
</organism>
<feature type="transmembrane region" description="Helical" evidence="5">
    <location>
        <begin position="363"/>
        <end position="383"/>
    </location>
</feature>
<evidence type="ECO:0000256" key="6">
    <source>
        <dbReference type="SAM" id="MobiDB-lite"/>
    </source>
</evidence>
<feature type="transmembrane region" description="Helical" evidence="5">
    <location>
        <begin position="194"/>
        <end position="218"/>
    </location>
</feature>
<evidence type="ECO:0000313" key="9">
    <source>
        <dbReference type="Proteomes" id="UP000475214"/>
    </source>
</evidence>
<keyword evidence="3 5" id="KW-1133">Transmembrane helix</keyword>
<dbReference type="RefSeq" id="WP_163739465.1">
    <property type="nucleotide sequence ID" value="NZ_JAAGOA010000010.1"/>
</dbReference>
<sequence length="396" mass="43051">MAHTTAGTDAATATDSGPATDTDAGTDSVTGGETAARGDDRWSSASQRRLVWWKFRQHKLAMAGLVVTGLVYLIALFADVIAPFGTSTFDAEYTYAPPQRIHVDWGEGLYVHGYTSTVDEETLQLSFEIDETQRIELGLFVKGEEYELFGLIPWDRHLIGPVDPDEPMYLMGGTRTGHDLFSRIVHGTRVSMTIGLVGVAMAFVLGVVLGGVSGYFGGRTDMAIQRLVEFFMSLPSIPLWLGLAAALPPGWGPMQRYFAITTILAVIAWTDLARVVRGRFLSLRNEEFVTAALLDGCSRPRVIFRHMLPSFSSHLIASVTLSIPAMILAETSLSFLGLGLQAPAVSWGVLLQDAQNVRVLSTAPWLMLPGLCVIITVLALNFVGDGLRDAADPYKR</sequence>
<dbReference type="Pfam" id="PF12911">
    <property type="entry name" value="OppC_N"/>
    <property type="match status" value="1"/>
</dbReference>
<keyword evidence="4 5" id="KW-0472">Membrane</keyword>
<dbReference type="PANTHER" id="PTHR43839:SF3">
    <property type="entry name" value="OLIGOPEPTIDE ABC TRANSPORTER, PERMEASE PROTEIN"/>
    <property type="match status" value="1"/>
</dbReference>
<dbReference type="Proteomes" id="UP000475214">
    <property type="component" value="Unassembled WGS sequence"/>
</dbReference>
<dbReference type="AlphaFoldDB" id="A0A6L9SAP1"/>
<feature type="transmembrane region" description="Helical" evidence="5">
    <location>
        <begin position="308"/>
        <end position="327"/>
    </location>
</feature>
<feature type="domain" description="ABC transmembrane type-1" evidence="7">
    <location>
        <begin position="188"/>
        <end position="384"/>
    </location>
</feature>
<dbReference type="SUPFAM" id="SSF161098">
    <property type="entry name" value="MetI-like"/>
    <property type="match status" value="1"/>
</dbReference>
<dbReference type="InterPro" id="IPR025966">
    <property type="entry name" value="OppC_N"/>
</dbReference>
<dbReference type="Pfam" id="PF00528">
    <property type="entry name" value="BPD_transp_1"/>
    <property type="match status" value="1"/>
</dbReference>
<feature type="region of interest" description="Disordered" evidence="6">
    <location>
        <begin position="1"/>
        <end position="41"/>
    </location>
</feature>
<dbReference type="EMBL" id="JAAGOA010000010">
    <property type="protein sequence ID" value="NEE01642.1"/>
    <property type="molecule type" value="Genomic_DNA"/>
</dbReference>